<dbReference type="InterPro" id="IPR015931">
    <property type="entry name" value="Acnase/IPM_dHydase_lsu_aba_1/3"/>
</dbReference>
<sequence>MPKDNPYNTILQTIEIDQKQYKFYDPNQLNDVRYAKLPFSIRVLLESAIRSCDGFHVKQQDIEKILDWNSQQYEKVEVPFRPSRVLLQDLTGVAAV</sequence>
<reference evidence="2 3" key="1">
    <citation type="journal article" date="2015" name="Parasit. Vectors">
        <title>Draft genome of the scabies mite.</title>
        <authorList>
            <person name="Rider S.D.Jr."/>
            <person name="Morgan M.S."/>
            <person name="Arlian L.G."/>
        </authorList>
    </citation>
    <scope>NUCLEOTIDE SEQUENCE [LARGE SCALE GENOMIC DNA]</scope>
    <source>
        <strain evidence="2">Arlian Lab</strain>
    </source>
</reference>
<dbReference type="InterPro" id="IPR036008">
    <property type="entry name" value="Aconitase_4Fe-4S_dom"/>
</dbReference>
<evidence type="ECO:0000313" key="2">
    <source>
        <dbReference type="EMBL" id="KPM09413.1"/>
    </source>
</evidence>
<dbReference type="Gene3D" id="3.30.499.10">
    <property type="entry name" value="Aconitase, domain 3"/>
    <property type="match status" value="1"/>
</dbReference>
<accession>A0A132AEP5</accession>
<name>A0A132AEP5_SARSC</name>
<gene>
    <name evidence="2" type="ORF">QR98_0079480</name>
</gene>
<keyword evidence="1" id="KW-0408">Iron</keyword>
<organism evidence="2 3">
    <name type="scientific">Sarcoptes scabiei</name>
    <name type="common">Itch mite</name>
    <name type="synonym">Acarus scabiei</name>
    <dbReference type="NCBI Taxonomy" id="52283"/>
    <lineage>
        <taxon>Eukaryota</taxon>
        <taxon>Metazoa</taxon>
        <taxon>Ecdysozoa</taxon>
        <taxon>Arthropoda</taxon>
        <taxon>Chelicerata</taxon>
        <taxon>Arachnida</taxon>
        <taxon>Acari</taxon>
        <taxon>Acariformes</taxon>
        <taxon>Sarcoptiformes</taxon>
        <taxon>Astigmata</taxon>
        <taxon>Psoroptidia</taxon>
        <taxon>Sarcoptoidea</taxon>
        <taxon>Sarcoptidae</taxon>
        <taxon>Sarcoptinae</taxon>
        <taxon>Sarcoptes</taxon>
    </lineage>
</organism>
<protein>
    <submittedName>
        <fullName evidence="2">Uncharacterized protein</fullName>
    </submittedName>
</protein>
<dbReference type="InterPro" id="IPR006249">
    <property type="entry name" value="Aconitase/IRP2"/>
</dbReference>
<dbReference type="PANTHER" id="PTHR11670">
    <property type="entry name" value="ACONITASE/IRON-RESPONSIVE ELEMENT FAMILY MEMBER"/>
    <property type="match status" value="1"/>
</dbReference>
<dbReference type="Proteomes" id="UP000616769">
    <property type="component" value="Unassembled WGS sequence"/>
</dbReference>
<comment type="caution">
    <text evidence="2">The sequence shown here is derived from an EMBL/GenBank/DDBJ whole genome shotgun (WGS) entry which is preliminary data.</text>
</comment>
<evidence type="ECO:0000313" key="3">
    <source>
        <dbReference type="Proteomes" id="UP000616769"/>
    </source>
</evidence>
<dbReference type="EMBL" id="JXLN01013523">
    <property type="protein sequence ID" value="KPM09413.1"/>
    <property type="molecule type" value="Genomic_DNA"/>
</dbReference>
<proteinExistence type="predicted"/>
<dbReference type="OrthoDB" id="6412630at2759"/>
<dbReference type="VEuPathDB" id="VectorBase:SSCA004083"/>
<dbReference type="AlphaFoldDB" id="A0A132AEP5"/>
<dbReference type="SUPFAM" id="SSF53732">
    <property type="entry name" value="Aconitase iron-sulfur domain"/>
    <property type="match status" value="1"/>
</dbReference>
<evidence type="ECO:0000256" key="1">
    <source>
        <dbReference type="ARBA" id="ARBA00023004"/>
    </source>
</evidence>
<feature type="non-terminal residue" evidence="2">
    <location>
        <position position="1"/>
    </location>
</feature>